<protein>
    <submittedName>
        <fullName evidence="3">FAD dependent oxidoreductase</fullName>
    </submittedName>
</protein>
<evidence type="ECO:0000313" key="4">
    <source>
        <dbReference type="Proteomes" id="UP000282378"/>
    </source>
</evidence>
<dbReference type="Gene3D" id="3.30.9.10">
    <property type="entry name" value="D-Amino Acid Oxidase, subunit A, domain 2"/>
    <property type="match status" value="1"/>
</dbReference>
<dbReference type="InterPro" id="IPR006076">
    <property type="entry name" value="FAD-dep_OxRdtase"/>
</dbReference>
<dbReference type="EMBL" id="RBNL01002499">
    <property type="protein sequence ID" value="RML70949.1"/>
    <property type="molecule type" value="Genomic_DNA"/>
</dbReference>
<reference evidence="3 4" key="1">
    <citation type="submission" date="2018-08" db="EMBL/GenBank/DDBJ databases">
        <title>Recombination of ecologically and evolutionarily significant loci maintains genetic cohesion in the Pseudomonas syringae species complex.</title>
        <authorList>
            <person name="Dillon M."/>
            <person name="Thakur S."/>
            <person name="Almeida R.N.D."/>
            <person name="Weir B.S."/>
            <person name="Guttman D.S."/>
        </authorList>
    </citation>
    <scope>NUCLEOTIDE SEQUENCE [LARGE SCALE GENOMIC DNA]</scope>
    <source>
        <strain evidence="3 4">88_10</strain>
    </source>
</reference>
<evidence type="ECO:0000313" key="3">
    <source>
        <dbReference type="EMBL" id="RML70949.1"/>
    </source>
</evidence>
<name>A0A3M2Y4Q0_PSEYM</name>
<dbReference type="AlphaFoldDB" id="A0A3M2Y4Q0"/>
<sequence>MRSESYWLDTAPDFTGAQDGAVEGQADVVVVGGGFTGLAAARALALKGASVVVLEAGRVIGEASGRNGGQCNTGVAQDYASLSATLGADQAREYYKAYESAVQSVVTVVEQESIACDIKRNGKLKLAAKPGHYEGLARTCELIRREVDADVELLSAQDVRSEIDSNEFHGGLLQRNGVQMHVGRFGLGLAQRTVQCAKQGAEAGRGDVFINTHAVHGTVAIHTQLNISSGLGRGARADGMLVIVHDFDGNRQTGHQCFQS</sequence>
<dbReference type="GO" id="GO:0005737">
    <property type="term" value="C:cytoplasm"/>
    <property type="evidence" value="ECO:0007669"/>
    <property type="project" value="TreeGrafter"/>
</dbReference>
<gene>
    <name evidence="3" type="ORF">APX70_06829</name>
</gene>
<dbReference type="PANTHER" id="PTHR13847:SF281">
    <property type="entry name" value="FAD DEPENDENT OXIDOREDUCTASE DOMAIN-CONTAINING PROTEIN"/>
    <property type="match status" value="1"/>
</dbReference>
<accession>A0A3M2Y4Q0</accession>
<organism evidence="3 4">
    <name type="scientific">Pseudomonas syringae pv. maculicola</name>
    <dbReference type="NCBI Taxonomy" id="59511"/>
    <lineage>
        <taxon>Bacteria</taxon>
        <taxon>Pseudomonadati</taxon>
        <taxon>Pseudomonadota</taxon>
        <taxon>Gammaproteobacteria</taxon>
        <taxon>Pseudomonadales</taxon>
        <taxon>Pseudomonadaceae</taxon>
        <taxon>Pseudomonas</taxon>
    </lineage>
</organism>
<comment type="caution">
    <text evidence="3">The sequence shown here is derived from an EMBL/GenBank/DDBJ whole genome shotgun (WGS) entry which is preliminary data.</text>
</comment>
<dbReference type="Gene3D" id="3.50.50.60">
    <property type="entry name" value="FAD/NAD(P)-binding domain"/>
    <property type="match status" value="1"/>
</dbReference>
<keyword evidence="1" id="KW-0560">Oxidoreductase</keyword>
<dbReference type="Proteomes" id="UP000282378">
    <property type="component" value="Unassembled WGS sequence"/>
</dbReference>
<feature type="domain" description="FAD dependent oxidoreductase" evidence="2">
    <location>
        <begin position="27"/>
        <end position="201"/>
    </location>
</feature>
<dbReference type="PANTHER" id="PTHR13847">
    <property type="entry name" value="SARCOSINE DEHYDROGENASE-RELATED"/>
    <property type="match status" value="1"/>
</dbReference>
<dbReference type="Pfam" id="PF01266">
    <property type="entry name" value="DAO"/>
    <property type="match status" value="1"/>
</dbReference>
<dbReference type="SUPFAM" id="SSF51905">
    <property type="entry name" value="FAD/NAD(P)-binding domain"/>
    <property type="match status" value="1"/>
</dbReference>
<dbReference type="GO" id="GO:0016491">
    <property type="term" value="F:oxidoreductase activity"/>
    <property type="evidence" value="ECO:0007669"/>
    <property type="project" value="UniProtKB-KW"/>
</dbReference>
<dbReference type="InterPro" id="IPR036188">
    <property type="entry name" value="FAD/NAD-bd_sf"/>
</dbReference>
<evidence type="ECO:0000259" key="2">
    <source>
        <dbReference type="Pfam" id="PF01266"/>
    </source>
</evidence>
<evidence type="ECO:0000256" key="1">
    <source>
        <dbReference type="ARBA" id="ARBA00023002"/>
    </source>
</evidence>
<proteinExistence type="predicted"/>
<feature type="non-terminal residue" evidence="3">
    <location>
        <position position="260"/>
    </location>
</feature>